<name>A0A2G4SEU2_RHIZD</name>
<organism evidence="1 2">
    <name type="scientific">Rhizopus microsporus ATCC 52813</name>
    <dbReference type="NCBI Taxonomy" id="1340429"/>
    <lineage>
        <taxon>Eukaryota</taxon>
        <taxon>Fungi</taxon>
        <taxon>Fungi incertae sedis</taxon>
        <taxon>Mucoromycota</taxon>
        <taxon>Mucoromycotina</taxon>
        <taxon>Mucoromycetes</taxon>
        <taxon>Mucorales</taxon>
        <taxon>Mucorineae</taxon>
        <taxon>Rhizopodaceae</taxon>
        <taxon>Rhizopus</taxon>
    </lineage>
</organism>
<dbReference type="InterPro" id="IPR011009">
    <property type="entry name" value="Kinase-like_dom_sf"/>
</dbReference>
<dbReference type="GeneID" id="35440836"/>
<sequence>MTIPSNIILDISTLNKNNPREFHCKGTYQGVPIECIYIPVCNEDRSQYYHEFYMSDRLTACRNMGVYFNMFEATLSEMNINYKEVPSERSGLFLIRQHYPNGCLRDYVLKNRVNGIDTESMHAIQAGINLFSMLADAHALNMFLVGIDTKNIFVDIDGSLRFFGFRYSFQKGKSAEKALWSNWSDIRCPENAYLNQSPIQRKPTYF</sequence>
<proteinExistence type="predicted"/>
<dbReference type="Proteomes" id="UP000242254">
    <property type="component" value="Unassembled WGS sequence"/>
</dbReference>
<dbReference type="AlphaFoldDB" id="A0A2G4SEU2"/>
<evidence type="ECO:0008006" key="3">
    <source>
        <dbReference type="Google" id="ProtNLM"/>
    </source>
</evidence>
<protein>
    <recommendedName>
        <fullName evidence="3">Protein kinase domain-containing protein</fullName>
    </recommendedName>
</protein>
<keyword evidence="2" id="KW-1185">Reference proteome</keyword>
<evidence type="ECO:0000313" key="1">
    <source>
        <dbReference type="EMBL" id="PHZ07302.1"/>
    </source>
</evidence>
<dbReference type="STRING" id="1340429.A0A2G4SEU2"/>
<gene>
    <name evidence="1" type="ORF">RHIMIDRAFT_242816</name>
</gene>
<evidence type="ECO:0000313" key="2">
    <source>
        <dbReference type="Proteomes" id="UP000242254"/>
    </source>
</evidence>
<dbReference type="SUPFAM" id="SSF56112">
    <property type="entry name" value="Protein kinase-like (PK-like)"/>
    <property type="match status" value="1"/>
</dbReference>
<dbReference type="RefSeq" id="XP_023461010.1">
    <property type="nucleotide sequence ID" value="XM_023609846.1"/>
</dbReference>
<reference evidence="1 2" key="1">
    <citation type="journal article" date="2016" name="Proc. Natl. Acad. Sci. U.S.A.">
        <title>Lipid metabolic changes in an early divergent fungus govern the establishment of a mutualistic symbiosis with endobacteria.</title>
        <authorList>
            <person name="Lastovetsky O.A."/>
            <person name="Gaspar M.L."/>
            <person name="Mondo S.J."/>
            <person name="LaButti K.M."/>
            <person name="Sandor L."/>
            <person name="Grigoriev I.V."/>
            <person name="Henry S.A."/>
            <person name="Pawlowska T.E."/>
        </authorList>
    </citation>
    <scope>NUCLEOTIDE SEQUENCE [LARGE SCALE GENOMIC DNA]</scope>
    <source>
        <strain evidence="1 2">ATCC 52813</strain>
    </source>
</reference>
<dbReference type="EMBL" id="KZ303881">
    <property type="protein sequence ID" value="PHZ07302.1"/>
    <property type="molecule type" value="Genomic_DNA"/>
</dbReference>
<accession>A0A2G4SEU2</accession>